<comment type="similarity">
    <text evidence="2">Belongs to the glycosyltransferase 2 family.</text>
</comment>
<evidence type="ECO:0000256" key="4">
    <source>
        <dbReference type="ARBA" id="ARBA00022679"/>
    </source>
</evidence>
<dbReference type="Gene3D" id="3.90.550.10">
    <property type="entry name" value="Spore Coat Polysaccharide Biosynthesis Protein SpsA, Chain A"/>
    <property type="match status" value="1"/>
</dbReference>
<organism evidence="5 6">
    <name type="scientific">Aeromicrobium senzhongii</name>
    <dbReference type="NCBI Taxonomy" id="2663859"/>
    <lineage>
        <taxon>Bacteria</taxon>
        <taxon>Bacillati</taxon>
        <taxon>Actinomycetota</taxon>
        <taxon>Actinomycetes</taxon>
        <taxon>Propionibacteriales</taxon>
        <taxon>Nocardioidaceae</taxon>
        <taxon>Aeromicrobium</taxon>
    </lineage>
</organism>
<evidence type="ECO:0000256" key="1">
    <source>
        <dbReference type="ARBA" id="ARBA00004776"/>
    </source>
</evidence>
<dbReference type="EMBL" id="JACTVM010000003">
    <property type="protein sequence ID" value="MBC9226843.1"/>
    <property type="molecule type" value="Genomic_DNA"/>
</dbReference>
<dbReference type="RefSeq" id="WP_187769602.1">
    <property type="nucleotide sequence ID" value="NZ_JACTVM010000003.1"/>
</dbReference>
<evidence type="ECO:0000313" key="5">
    <source>
        <dbReference type="EMBL" id="MBC9226843.1"/>
    </source>
</evidence>
<comment type="pathway">
    <text evidence="1">Cell wall biogenesis; cell wall polysaccharide biosynthesis.</text>
</comment>
<reference evidence="5" key="1">
    <citation type="submission" date="2020-09" db="EMBL/GenBank/DDBJ databases">
        <title>Novel species in genus Aeromicrobium.</title>
        <authorList>
            <person name="Zhang G."/>
        </authorList>
    </citation>
    <scope>NUCLEOTIDE SEQUENCE</scope>
    <source>
        <strain evidence="5">Zg-636</strain>
    </source>
</reference>
<name>A0A8I0EWW7_9ACTN</name>
<dbReference type="InterPro" id="IPR029044">
    <property type="entry name" value="Nucleotide-diphossugar_trans"/>
</dbReference>
<keyword evidence="3" id="KW-0328">Glycosyltransferase</keyword>
<dbReference type="GO" id="GO:0016757">
    <property type="term" value="F:glycosyltransferase activity"/>
    <property type="evidence" value="ECO:0007669"/>
    <property type="project" value="UniProtKB-KW"/>
</dbReference>
<dbReference type="Pfam" id="PF13641">
    <property type="entry name" value="Glyco_tranf_2_3"/>
    <property type="match status" value="1"/>
</dbReference>
<evidence type="ECO:0000256" key="3">
    <source>
        <dbReference type="ARBA" id="ARBA00022676"/>
    </source>
</evidence>
<evidence type="ECO:0000256" key="2">
    <source>
        <dbReference type="ARBA" id="ARBA00006739"/>
    </source>
</evidence>
<accession>A0A8I0EWW7</accession>
<evidence type="ECO:0000313" key="6">
    <source>
        <dbReference type="Proteomes" id="UP000620591"/>
    </source>
</evidence>
<sequence length="303" mass="32670">MTNVRDTNVVAVVLNWRDTARTIACAESLTALREVSLVVVVDNESDGELAERVGTSLSPVLASKLRIVPVAENRGFAGGVNVALRIEEVRCADMVLAINNDAVLGRSALVRLRDALVSHPAAGAVGPIVRNVDGTVQSKGAALTPTGLRISQVATSPDYLTWACVLLRGQAMREVGLLDEQFFMYWEDYDYGLRLKSGGWGLLLVEDADAVHELSASGSSAGNLLRTYYAESLLLFAIKWRANLGVRPWVHFAAILGSRVARRDGRGLLALLAAIPSTFRYVGACRSAEGATPRWALRPQKNS</sequence>
<dbReference type="Proteomes" id="UP000620591">
    <property type="component" value="Unassembled WGS sequence"/>
</dbReference>
<dbReference type="PANTHER" id="PTHR43179">
    <property type="entry name" value="RHAMNOSYLTRANSFERASE WBBL"/>
    <property type="match status" value="1"/>
</dbReference>
<proteinExistence type="inferred from homology"/>
<dbReference type="PANTHER" id="PTHR43179:SF12">
    <property type="entry name" value="GALACTOFURANOSYLTRANSFERASE GLFT2"/>
    <property type="match status" value="1"/>
</dbReference>
<protein>
    <submittedName>
        <fullName evidence="5">Glycosyltransferase family 2 protein</fullName>
    </submittedName>
</protein>
<gene>
    <name evidence="5" type="ORF">IBG24_10985</name>
</gene>
<comment type="caution">
    <text evidence="5">The sequence shown here is derived from an EMBL/GenBank/DDBJ whole genome shotgun (WGS) entry which is preliminary data.</text>
</comment>
<dbReference type="AlphaFoldDB" id="A0A8I0EWW7"/>
<dbReference type="SUPFAM" id="SSF53448">
    <property type="entry name" value="Nucleotide-diphospho-sugar transferases"/>
    <property type="match status" value="1"/>
</dbReference>
<keyword evidence="4 5" id="KW-0808">Transferase</keyword>